<protein>
    <recommendedName>
        <fullName evidence="2">Glycosyl hydrolase family 98 putative carbohydrate-binding module domain-containing protein</fullName>
    </recommendedName>
</protein>
<dbReference type="Pfam" id="PF11721">
    <property type="entry name" value="Malectin"/>
    <property type="match status" value="1"/>
</dbReference>
<dbReference type="InterPro" id="IPR008979">
    <property type="entry name" value="Galactose-bd-like_sf"/>
</dbReference>
<organism evidence="3 4">
    <name type="scientific">Deinococcus metalli</name>
    <dbReference type="NCBI Taxonomy" id="1141878"/>
    <lineage>
        <taxon>Bacteria</taxon>
        <taxon>Thermotogati</taxon>
        <taxon>Deinococcota</taxon>
        <taxon>Deinococci</taxon>
        <taxon>Deinococcales</taxon>
        <taxon>Deinococcaceae</taxon>
        <taxon>Deinococcus</taxon>
    </lineage>
</organism>
<evidence type="ECO:0000256" key="1">
    <source>
        <dbReference type="SAM" id="MobiDB-lite"/>
    </source>
</evidence>
<dbReference type="PANTHER" id="PTHR46773:SF5">
    <property type="entry name" value="OS04G0487100 PROTEIN"/>
    <property type="match status" value="1"/>
</dbReference>
<dbReference type="InterPro" id="IPR038637">
    <property type="entry name" value="NPCBM_sf"/>
</dbReference>
<proteinExistence type="predicted"/>
<dbReference type="SUPFAM" id="SSF117281">
    <property type="entry name" value="Kelch motif"/>
    <property type="match status" value="1"/>
</dbReference>
<evidence type="ECO:0000259" key="2">
    <source>
        <dbReference type="SMART" id="SM00776"/>
    </source>
</evidence>
<dbReference type="PANTHER" id="PTHR46773">
    <property type="match status" value="1"/>
</dbReference>
<dbReference type="SMART" id="SM00612">
    <property type="entry name" value="Kelch"/>
    <property type="match status" value="4"/>
</dbReference>
<dbReference type="Gene3D" id="2.60.120.1060">
    <property type="entry name" value="NPCBM/NEW2 domain"/>
    <property type="match status" value="1"/>
</dbReference>
<dbReference type="SMART" id="SM00776">
    <property type="entry name" value="NPCBM"/>
    <property type="match status" value="1"/>
</dbReference>
<dbReference type="EMBL" id="BNAJ01000001">
    <property type="protein sequence ID" value="GHF32251.1"/>
    <property type="molecule type" value="Genomic_DNA"/>
</dbReference>
<sequence length="687" mass="71559">MADTGLGWKRIGHVVVNRWGPARPHLPLLLAALVACGSPSMPPVSGSATLGAQTIDPGDNTLSNEPFASVSNGWGPVERNRSNGETGGTDGRTLTLNGVAYSQGFGTHAASSMTFDVQGRCQTFTADIGVDDEVGTWGSVVFQVYGDGVKLYESPRLTGADAARPISVPIAGRRVLRLDVSDAGDGRDYDHADWARAMLRSCAAATAPEVRLNAGGPALTVAGVTWAACTAASSCQNAVTGGFAYTPSPPPAIAGAAAPATPELYQSEWTGGATQGVPEGSSAFAFRVPVPNGSYRVALHFTELNKSAAGQRLFDVTLEGTTVLRNFDIYAEAGGANRALVRRFDSPVKDGAVDLNFIRRVENAKLSALEITPVSLPAPLTWSGLKPAPSTLYEAQGGAVGGRLYVLGGFYTNLNGRTPAATTGAWVYDPPGAVWSSLKAIPDAVTHAGTATDGPYLYVAGGFLGNHPGPTTNHVWRYDTRTDAWTALPPLPVAVGAGALVRVERTLHFFGGVLRDSNGSYVRDSADHWTLDLDRPAAWQPDTPLPNPRNHLGGIALGGLMYAVGGQHLGNEATDNVTDVHAYDPATRTWTAVRSLPIPLGHIAASTVAWRGRIVVVGGVTTSSAGAVEGKESATVYAYDPVTDAWSSLTALPDVRQSPVADIIGDALYVTTGATASGPTATTWIGR</sequence>
<dbReference type="InterPro" id="IPR021720">
    <property type="entry name" value="Malectin_dom"/>
</dbReference>
<feature type="domain" description="Glycosyl hydrolase family 98 putative carbohydrate-binding module" evidence="2">
    <location>
        <begin position="56"/>
        <end position="201"/>
    </location>
</feature>
<gene>
    <name evidence="3" type="ORF">GCM10017781_06090</name>
</gene>
<dbReference type="SUPFAM" id="SSF49785">
    <property type="entry name" value="Galactose-binding domain-like"/>
    <property type="match status" value="2"/>
</dbReference>
<dbReference type="Gene3D" id="2.120.10.80">
    <property type="entry name" value="Kelch-type beta propeller"/>
    <property type="match status" value="2"/>
</dbReference>
<feature type="region of interest" description="Disordered" evidence="1">
    <location>
        <begin position="68"/>
        <end position="93"/>
    </location>
</feature>
<dbReference type="InterPro" id="IPR053256">
    <property type="entry name" value="Kelch_repeat-containing"/>
</dbReference>
<name>A0ABQ3JN86_9DEIO</name>
<dbReference type="Gene3D" id="2.60.120.430">
    <property type="entry name" value="Galactose-binding lectin"/>
    <property type="match status" value="1"/>
</dbReference>
<dbReference type="Pfam" id="PF08305">
    <property type="entry name" value="NPCBM"/>
    <property type="match status" value="1"/>
</dbReference>
<dbReference type="Pfam" id="PF24681">
    <property type="entry name" value="Kelch_KLHDC2_KLHL20_DRC7"/>
    <property type="match status" value="1"/>
</dbReference>
<dbReference type="InterPro" id="IPR006652">
    <property type="entry name" value="Kelch_1"/>
</dbReference>
<keyword evidence="4" id="KW-1185">Reference proteome</keyword>
<comment type="caution">
    <text evidence="3">The sequence shown here is derived from an EMBL/GenBank/DDBJ whole genome shotgun (WGS) entry which is preliminary data.</text>
</comment>
<dbReference type="InterPro" id="IPR015915">
    <property type="entry name" value="Kelch-typ_b-propeller"/>
</dbReference>
<evidence type="ECO:0000313" key="4">
    <source>
        <dbReference type="Proteomes" id="UP000619376"/>
    </source>
</evidence>
<dbReference type="InterPro" id="IPR013222">
    <property type="entry name" value="Glyco_hyd_98_carb-bd"/>
</dbReference>
<reference evidence="4" key="1">
    <citation type="journal article" date="2019" name="Int. J. Syst. Evol. Microbiol.">
        <title>The Global Catalogue of Microorganisms (GCM) 10K type strain sequencing project: providing services to taxonomists for standard genome sequencing and annotation.</title>
        <authorList>
            <consortium name="The Broad Institute Genomics Platform"/>
            <consortium name="The Broad Institute Genome Sequencing Center for Infectious Disease"/>
            <person name="Wu L."/>
            <person name="Ma J."/>
        </authorList>
    </citation>
    <scope>NUCLEOTIDE SEQUENCE [LARGE SCALE GENOMIC DNA]</scope>
    <source>
        <strain evidence="4">CGMCC 1.18437</strain>
    </source>
</reference>
<dbReference type="Proteomes" id="UP000619376">
    <property type="component" value="Unassembled WGS sequence"/>
</dbReference>
<evidence type="ECO:0000313" key="3">
    <source>
        <dbReference type="EMBL" id="GHF32251.1"/>
    </source>
</evidence>
<accession>A0ABQ3JN86</accession>